<dbReference type="PANTHER" id="PTHR23310">
    <property type="entry name" value="ACYL-COA-BINDING PROTEIN, ACBP"/>
    <property type="match status" value="1"/>
</dbReference>
<dbReference type="PANTHER" id="PTHR23310:SF51">
    <property type="entry name" value="ACYL-COA-BINDING DOMAIN-CONTAINING PROTEIN 7"/>
    <property type="match status" value="1"/>
</dbReference>
<evidence type="ECO:0000256" key="1">
    <source>
        <dbReference type="ARBA" id="ARBA00023054"/>
    </source>
</evidence>
<name>A0A8C5HZD9_GOUWI</name>
<dbReference type="RefSeq" id="XP_028326109.1">
    <property type="nucleotide sequence ID" value="XM_028470308.1"/>
</dbReference>
<accession>A0A8C5HZD9</accession>
<keyword evidence="2" id="KW-0446">Lipid-binding</keyword>
<dbReference type="Gene3D" id="1.20.80.10">
    <property type="match status" value="1"/>
</dbReference>
<evidence type="ECO:0000256" key="2">
    <source>
        <dbReference type="ARBA" id="ARBA00023121"/>
    </source>
</evidence>
<dbReference type="InterPro" id="IPR000582">
    <property type="entry name" value="Acyl-CoA-binding_protein"/>
</dbReference>
<keyword evidence="5" id="KW-1185">Reference proteome</keyword>
<evidence type="ECO:0000313" key="4">
    <source>
        <dbReference type="Ensembl" id="ENSGWIP00000052894.1"/>
    </source>
</evidence>
<keyword evidence="1" id="KW-0175">Coiled coil</keyword>
<dbReference type="FunFam" id="1.20.80.10:FF:000010">
    <property type="entry name" value="Acyl-CoA-binding domain-containing protein 5"/>
    <property type="match status" value="1"/>
</dbReference>
<proteinExistence type="predicted"/>
<dbReference type="GO" id="GO:0000062">
    <property type="term" value="F:fatty-acyl-CoA binding"/>
    <property type="evidence" value="ECO:0007669"/>
    <property type="project" value="InterPro"/>
</dbReference>
<reference evidence="4" key="2">
    <citation type="submission" date="2025-08" db="UniProtKB">
        <authorList>
            <consortium name="Ensembl"/>
        </authorList>
    </citation>
    <scope>IDENTIFICATION</scope>
</reference>
<dbReference type="InterPro" id="IPR014352">
    <property type="entry name" value="FERM/acyl-CoA-bd_prot_sf"/>
</dbReference>
<dbReference type="Ensembl" id="ENSGWIT00000057062.1">
    <property type="protein sequence ID" value="ENSGWIP00000052894.1"/>
    <property type="gene ID" value="ENSGWIG00000025478.1"/>
</dbReference>
<organism evidence="4 5">
    <name type="scientific">Gouania willdenowi</name>
    <name type="common">Blunt-snouted clingfish</name>
    <name type="synonym">Lepadogaster willdenowi</name>
    <dbReference type="NCBI Taxonomy" id="441366"/>
    <lineage>
        <taxon>Eukaryota</taxon>
        <taxon>Metazoa</taxon>
        <taxon>Chordata</taxon>
        <taxon>Craniata</taxon>
        <taxon>Vertebrata</taxon>
        <taxon>Euteleostomi</taxon>
        <taxon>Actinopterygii</taxon>
        <taxon>Neopterygii</taxon>
        <taxon>Teleostei</taxon>
        <taxon>Neoteleostei</taxon>
        <taxon>Acanthomorphata</taxon>
        <taxon>Ovalentaria</taxon>
        <taxon>Blenniimorphae</taxon>
        <taxon>Blenniiformes</taxon>
        <taxon>Gobiesocoidei</taxon>
        <taxon>Gobiesocidae</taxon>
        <taxon>Gobiesocinae</taxon>
        <taxon>Gouania</taxon>
    </lineage>
</organism>
<dbReference type="PRINTS" id="PR00689">
    <property type="entry name" value="ACOABINDINGP"/>
</dbReference>
<dbReference type="AlphaFoldDB" id="A0A8C5HZD9"/>
<gene>
    <name evidence="4" type="primary">acbd7</name>
</gene>
<dbReference type="Pfam" id="PF00887">
    <property type="entry name" value="ACBP"/>
    <property type="match status" value="1"/>
</dbReference>
<evidence type="ECO:0000259" key="3">
    <source>
        <dbReference type="PROSITE" id="PS51228"/>
    </source>
</evidence>
<dbReference type="CTD" id="414149"/>
<feature type="domain" description="ACB" evidence="3">
    <location>
        <begin position="3"/>
        <end position="88"/>
    </location>
</feature>
<protein>
    <recommendedName>
        <fullName evidence="3">ACB domain-containing protein</fullName>
    </recommendedName>
</protein>
<dbReference type="OrthoDB" id="346910at2759"/>
<dbReference type="PROSITE" id="PS51228">
    <property type="entry name" value="ACB_2"/>
    <property type="match status" value="1"/>
</dbReference>
<reference evidence="4" key="1">
    <citation type="submission" date="2020-06" db="EMBL/GenBank/DDBJ databases">
        <authorList>
            <consortium name="Wellcome Sanger Institute Data Sharing"/>
        </authorList>
    </citation>
    <scope>NUCLEOTIDE SEQUENCE [LARGE SCALE GENOMIC DNA]</scope>
</reference>
<dbReference type="Proteomes" id="UP000694680">
    <property type="component" value="Chromosome 16"/>
</dbReference>
<sequence length="88" mass="9967">MTLQEDFEKVAEDVKKVKTRPTNEELLSLYGLYKQAMVGDVNTEKPGVLDPKGKAKWEAWDSRKGMSMDCAMTDYITLANEVISKYGM</sequence>
<dbReference type="GeneID" id="114477755"/>
<dbReference type="SUPFAM" id="SSF47027">
    <property type="entry name" value="Acyl-CoA binding protein"/>
    <property type="match status" value="1"/>
</dbReference>
<dbReference type="GO" id="GO:0006631">
    <property type="term" value="P:fatty acid metabolic process"/>
    <property type="evidence" value="ECO:0007669"/>
    <property type="project" value="TreeGrafter"/>
</dbReference>
<evidence type="ECO:0000313" key="5">
    <source>
        <dbReference type="Proteomes" id="UP000694680"/>
    </source>
</evidence>
<dbReference type="InterPro" id="IPR035984">
    <property type="entry name" value="Acyl-CoA-binding_sf"/>
</dbReference>
<reference evidence="4" key="3">
    <citation type="submission" date="2025-09" db="UniProtKB">
        <authorList>
            <consortium name="Ensembl"/>
        </authorList>
    </citation>
    <scope>IDENTIFICATION</scope>
</reference>